<sequence>MNPYTQNAVERGARSRIVVDLADELIAEVDAWGVPAGMRSRADAIRNLLRKGLDGEQQPTTQK</sequence>
<dbReference type="EMBL" id="NTHN01000011">
    <property type="protein sequence ID" value="PBD21048.1"/>
    <property type="molecule type" value="Genomic_DNA"/>
</dbReference>
<dbReference type="AlphaFoldDB" id="A0A2A3K152"/>
<comment type="caution">
    <text evidence="1">The sequence shown here is derived from an EMBL/GenBank/DDBJ whole genome shotgun (WGS) entry which is preliminary data.</text>
</comment>
<evidence type="ECO:0008006" key="2">
    <source>
        <dbReference type="Google" id="ProtNLM"/>
    </source>
</evidence>
<reference evidence="1" key="1">
    <citation type="submission" date="2017-09" db="EMBL/GenBank/DDBJ databases">
        <title>Yangia sp. SAOS 153D whole genome sequencing.</title>
        <authorList>
            <person name="Verma A."/>
            <person name="Krishnamurthi S."/>
        </authorList>
    </citation>
    <scope>NUCLEOTIDE SEQUENCE [LARGE SCALE GENOMIC DNA]</scope>
    <source>
        <strain evidence="1">SAOS 153D</strain>
    </source>
</reference>
<name>A0A2A3K152_9RHOB</name>
<accession>A0A2A3K152</accession>
<gene>
    <name evidence="1" type="ORF">CLG85_00640</name>
</gene>
<organism evidence="1">
    <name type="scientific">Alloyangia mangrovi</name>
    <dbReference type="NCBI Taxonomy" id="1779329"/>
    <lineage>
        <taxon>Bacteria</taxon>
        <taxon>Pseudomonadati</taxon>
        <taxon>Pseudomonadota</taxon>
        <taxon>Alphaproteobacteria</taxon>
        <taxon>Rhodobacterales</taxon>
        <taxon>Roseobacteraceae</taxon>
        <taxon>Alloyangia</taxon>
    </lineage>
</organism>
<proteinExistence type="predicted"/>
<evidence type="ECO:0000313" key="1">
    <source>
        <dbReference type="EMBL" id="PBD21048.1"/>
    </source>
</evidence>
<protein>
    <recommendedName>
        <fullName evidence="2">Ribbon-helix-helix protein CopG domain-containing protein</fullName>
    </recommendedName>
</protein>